<name>A0A4Y2NAN3_ARAVE</name>
<sequence length="119" mass="14248">MRSEAHRGIFRLQFRLIPTPRLPIGLLLPVVMPLHLHWRLKHANPALRILGNVKWCSEIERRQEQNIAYLPLSEVAELNRALIKVTLLWTRLIFYFKNRHYRTNNLSARRHYSGLFIEE</sequence>
<keyword evidence="2" id="KW-1185">Reference proteome</keyword>
<dbReference type="AlphaFoldDB" id="A0A4Y2NAN3"/>
<dbReference type="EMBL" id="BGPR01127129">
    <property type="protein sequence ID" value="GBN36488.1"/>
    <property type="molecule type" value="Genomic_DNA"/>
</dbReference>
<dbReference type="Proteomes" id="UP000499080">
    <property type="component" value="Unassembled WGS sequence"/>
</dbReference>
<evidence type="ECO:0000313" key="2">
    <source>
        <dbReference type="Proteomes" id="UP000499080"/>
    </source>
</evidence>
<reference evidence="1 2" key="1">
    <citation type="journal article" date="2019" name="Sci. Rep.">
        <title>Orb-weaving spider Araneus ventricosus genome elucidates the spidroin gene catalogue.</title>
        <authorList>
            <person name="Kono N."/>
            <person name="Nakamura H."/>
            <person name="Ohtoshi R."/>
            <person name="Moran D.A.P."/>
            <person name="Shinohara A."/>
            <person name="Yoshida Y."/>
            <person name="Fujiwara M."/>
            <person name="Mori M."/>
            <person name="Tomita M."/>
            <person name="Arakawa K."/>
        </authorList>
    </citation>
    <scope>NUCLEOTIDE SEQUENCE [LARGE SCALE GENOMIC DNA]</scope>
</reference>
<proteinExistence type="predicted"/>
<comment type="caution">
    <text evidence="1">The sequence shown here is derived from an EMBL/GenBank/DDBJ whole genome shotgun (WGS) entry which is preliminary data.</text>
</comment>
<gene>
    <name evidence="1" type="ORF">AVEN_61248_1</name>
</gene>
<protein>
    <submittedName>
        <fullName evidence="1">Uncharacterized protein</fullName>
    </submittedName>
</protein>
<evidence type="ECO:0000313" key="1">
    <source>
        <dbReference type="EMBL" id="GBN36488.1"/>
    </source>
</evidence>
<organism evidence="1 2">
    <name type="scientific">Araneus ventricosus</name>
    <name type="common">Orbweaver spider</name>
    <name type="synonym">Epeira ventricosa</name>
    <dbReference type="NCBI Taxonomy" id="182803"/>
    <lineage>
        <taxon>Eukaryota</taxon>
        <taxon>Metazoa</taxon>
        <taxon>Ecdysozoa</taxon>
        <taxon>Arthropoda</taxon>
        <taxon>Chelicerata</taxon>
        <taxon>Arachnida</taxon>
        <taxon>Araneae</taxon>
        <taxon>Araneomorphae</taxon>
        <taxon>Entelegynae</taxon>
        <taxon>Araneoidea</taxon>
        <taxon>Araneidae</taxon>
        <taxon>Araneus</taxon>
    </lineage>
</organism>
<accession>A0A4Y2NAN3</accession>